<dbReference type="SMART" id="SM00665">
    <property type="entry name" value="B561"/>
    <property type="match status" value="1"/>
</dbReference>
<accession>A0A168KQZ2</accession>
<dbReference type="PANTHER" id="PTHR47797">
    <property type="entry name" value="DEHYDROGENASE, PUTATIVE (AFU_ORTHOLOGUE AFUA_8G05805)-RELATED"/>
    <property type="match status" value="1"/>
</dbReference>
<dbReference type="GO" id="GO:0016020">
    <property type="term" value="C:membrane"/>
    <property type="evidence" value="ECO:0007669"/>
    <property type="project" value="UniProtKB-SubCell"/>
</dbReference>
<keyword evidence="3 8" id="KW-0812">Transmembrane</keyword>
<dbReference type="InterPro" id="IPR018825">
    <property type="entry name" value="DUF2427"/>
</dbReference>
<evidence type="ECO:0000256" key="1">
    <source>
        <dbReference type="ARBA" id="ARBA00004370"/>
    </source>
</evidence>
<reference evidence="11 12" key="1">
    <citation type="journal article" date="2016" name="Genome Biol. Evol.">
        <title>Divergent and convergent evolution of fungal pathogenicity.</title>
        <authorList>
            <person name="Shang Y."/>
            <person name="Xiao G."/>
            <person name="Zheng P."/>
            <person name="Cen K."/>
            <person name="Zhan S."/>
            <person name="Wang C."/>
        </authorList>
    </citation>
    <scope>NUCLEOTIDE SEQUENCE [LARGE SCALE GENOMIC DNA]</scope>
    <source>
        <strain evidence="11 12">RCEF 1005</strain>
    </source>
</reference>
<dbReference type="Gene3D" id="1.20.120.1770">
    <property type="match status" value="1"/>
</dbReference>
<dbReference type="AlphaFoldDB" id="A0A168KQZ2"/>
<dbReference type="SUPFAM" id="SSF49344">
    <property type="entry name" value="CBD9-like"/>
    <property type="match status" value="1"/>
</dbReference>
<dbReference type="EMBL" id="AZHF01000001">
    <property type="protein sequence ID" value="OAA82025.1"/>
    <property type="molecule type" value="Genomic_DNA"/>
</dbReference>
<evidence type="ECO:0000313" key="11">
    <source>
        <dbReference type="EMBL" id="OAA82025.1"/>
    </source>
</evidence>
<feature type="compositionally biased region" description="Basic and acidic residues" evidence="7">
    <location>
        <begin position="470"/>
        <end position="480"/>
    </location>
</feature>
<dbReference type="CDD" id="cd09630">
    <property type="entry name" value="CDH_like_cytochrome"/>
    <property type="match status" value="1"/>
</dbReference>
<evidence type="ECO:0000256" key="3">
    <source>
        <dbReference type="ARBA" id="ARBA00022692"/>
    </source>
</evidence>
<comment type="subcellular location">
    <subcellularLocation>
        <location evidence="1">Membrane</location>
    </subcellularLocation>
</comment>
<dbReference type="PANTHER" id="PTHR47797:SF3">
    <property type="entry name" value="CYTOCHROME B561 DOMAIN-CONTAINING PROTEIN"/>
    <property type="match status" value="1"/>
</dbReference>
<evidence type="ECO:0000256" key="7">
    <source>
        <dbReference type="SAM" id="MobiDB-lite"/>
    </source>
</evidence>
<keyword evidence="12" id="KW-1185">Reference proteome</keyword>
<comment type="caution">
    <text evidence="11">The sequence shown here is derived from an EMBL/GenBank/DDBJ whole genome shotgun (WGS) entry which is preliminary data.</text>
</comment>
<dbReference type="Pfam" id="PF16010">
    <property type="entry name" value="CDH-cyt"/>
    <property type="match status" value="1"/>
</dbReference>
<name>A0A168KQZ2_CORDF</name>
<evidence type="ECO:0000259" key="10">
    <source>
        <dbReference type="SMART" id="SM00665"/>
    </source>
</evidence>
<protein>
    <submittedName>
        <fullName evidence="11">Carbohydrate-binding domain family 9-like protein</fullName>
    </submittedName>
</protein>
<feature type="chain" id="PRO_5007898566" evidence="9">
    <location>
        <begin position="24"/>
        <end position="486"/>
    </location>
</feature>
<evidence type="ECO:0000313" key="12">
    <source>
        <dbReference type="Proteomes" id="UP000076881"/>
    </source>
</evidence>
<feature type="signal peptide" evidence="9">
    <location>
        <begin position="1"/>
        <end position="23"/>
    </location>
</feature>
<dbReference type="Gene3D" id="2.60.40.1210">
    <property type="entry name" value="Cellobiose dehydrogenase, cytochrome domain"/>
    <property type="match status" value="1"/>
</dbReference>
<dbReference type="Pfam" id="PF10348">
    <property type="entry name" value="DUF2427"/>
    <property type="match status" value="1"/>
</dbReference>
<evidence type="ECO:0000256" key="6">
    <source>
        <dbReference type="ARBA" id="ARBA00023136"/>
    </source>
</evidence>
<keyword evidence="9" id="KW-0732">Signal</keyword>
<dbReference type="Proteomes" id="UP000076881">
    <property type="component" value="Unassembled WGS sequence"/>
</dbReference>
<proteinExistence type="predicted"/>
<evidence type="ECO:0000256" key="5">
    <source>
        <dbReference type="ARBA" id="ARBA00022989"/>
    </source>
</evidence>
<feature type="transmembrane region" description="Helical" evidence="8">
    <location>
        <begin position="344"/>
        <end position="362"/>
    </location>
</feature>
<feature type="transmembrane region" description="Helical" evidence="8">
    <location>
        <begin position="311"/>
        <end position="332"/>
    </location>
</feature>
<dbReference type="STRING" id="1081108.A0A168KQZ2"/>
<evidence type="ECO:0000256" key="9">
    <source>
        <dbReference type="SAM" id="SignalP"/>
    </source>
</evidence>
<dbReference type="InterPro" id="IPR006593">
    <property type="entry name" value="Cyt_b561/ferric_Rdtase_TM"/>
</dbReference>
<feature type="region of interest" description="Disordered" evidence="7">
    <location>
        <begin position="458"/>
        <end position="486"/>
    </location>
</feature>
<feature type="transmembrane region" description="Helical" evidence="8">
    <location>
        <begin position="406"/>
        <end position="429"/>
    </location>
</feature>
<dbReference type="InterPro" id="IPR015920">
    <property type="entry name" value="Cellobiose_DH-like_cyt"/>
</dbReference>
<organism evidence="11 12">
    <name type="scientific">Akanthomyces lecanii RCEF 1005</name>
    <dbReference type="NCBI Taxonomy" id="1081108"/>
    <lineage>
        <taxon>Eukaryota</taxon>
        <taxon>Fungi</taxon>
        <taxon>Dikarya</taxon>
        <taxon>Ascomycota</taxon>
        <taxon>Pezizomycotina</taxon>
        <taxon>Sordariomycetes</taxon>
        <taxon>Hypocreomycetidae</taxon>
        <taxon>Hypocreales</taxon>
        <taxon>Cordycipitaceae</taxon>
        <taxon>Akanthomyces</taxon>
        <taxon>Cordyceps confragosa</taxon>
    </lineage>
</organism>
<feature type="transmembrane region" description="Helical" evidence="8">
    <location>
        <begin position="277"/>
        <end position="299"/>
    </location>
</feature>
<evidence type="ECO:0000256" key="2">
    <source>
        <dbReference type="ARBA" id="ARBA00022448"/>
    </source>
</evidence>
<dbReference type="CDD" id="cd08760">
    <property type="entry name" value="Cyt_b561_FRRS1_like"/>
    <property type="match status" value="1"/>
</dbReference>
<evidence type="ECO:0000256" key="8">
    <source>
        <dbReference type="SAM" id="Phobius"/>
    </source>
</evidence>
<feature type="compositionally biased region" description="Acidic residues" evidence="7">
    <location>
        <begin position="458"/>
        <end position="469"/>
    </location>
</feature>
<keyword evidence="2" id="KW-0813">Transport</keyword>
<dbReference type="OrthoDB" id="19261at2759"/>
<evidence type="ECO:0000256" key="4">
    <source>
        <dbReference type="ARBA" id="ARBA00022982"/>
    </source>
</evidence>
<feature type="domain" description="Cytochrome b561" evidence="10">
    <location>
        <begin position="279"/>
        <end position="398"/>
    </location>
</feature>
<feature type="transmembrane region" description="Helical" evidence="8">
    <location>
        <begin position="374"/>
        <end position="394"/>
    </location>
</feature>
<keyword evidence="5 8" id="KW-1133">Transmembrane helix</keyword>
<gene>
    <name evidence="11" type="ORF">LEL_01570</name>
</gene>
<keyword evidence="6 8" id="KW-0472">Membrane</keyword>
<sequence>MTRTQRLWQAVLAMAALVSSVAAGPHGGEEHHNDDDDTAVPAIAQFCVDGWDAHGPRFCMASNMYHNHSTSAHDMLVTVEVSRPANDTLTSTGWLGIGSGAVMSGSLMFLIYGDPVAKQGPFVSARGVEVGSGHTQPDVLSQDDASQNHGVLVRQLGAGEWKTADDGSHVGVVRFVCYGCTKWHGHAVDPEATSQPLIWGFNEDEDMAPYAWDQPLRKHVGVNGWGNFYANLHAASTHHATGPPDVFRGQDRINAAASHILVKQPSFFQRLRARPSAYVHGFVMLVAFLLLFPLGVVGIRSGLDKAFKYHWTIQAGAIAFAAVGAALGIYMSRGNLFGSAHQKIGLAVFALLFAQAASGWWHHVRFVQIRRRTWVSYGHMALGWAILLGGWANAVTGSMLFGVGRLGLFVLVALVATELMALATVVYIAKRKRQQDQAKAKAQATDWRDEDNEEYFALDEVDSEDEDEDASGRKSDEKLRPAKYHK</sequence>
<keyword evidence="4" id="KW-0249">Electron transport</keyword>